<dbReference type="EMBL" id="BAAAOA010000012">
    <property type="protein sequence ID" value="GAA1753478.1"/>
    <property type="molecule type" value="Genomic_DNA"/>
</dbReference>
<protein>
    <submittedName>
        <fullName evidence="2">Uncharacterized protein</fullName>
    </submittedName>
</protein>
<gene>
    <name evidence="2" type="ORF">GCM10009767_10650</name>
</gene>
<feature type="compositionally biased region" description="Low complexity" evidence="1">
    <location>
        <begin position="22"/>
        <end position="34"/>
    </location>
</feature>
<evidence type="ECO:0000313" key="2">
    <source>
        <dbReference type="EMBL" id="GAA1753478.1"/>
    </source>
</evidence>
<evidence type="ECO:0000256" key="1">
    <source>
        <dbReference type="SAM" id="MobiDB-lite"/>
    </source>
</evidence>
<dbReference type="Proteomes" id="UP001501204">
    <property type="component" value="Unassembled WGS sequence"/>
</dbReference>
<comment type="caution">
    <text evidence="2">The sequence shown here is derived from an EMBL/GenBank/DDBJ whole genome shotgun (WGS) entry which is preliminary data.</text>
</comment>
<feature type="region of interest" description="Disordered" evidence="1">
    <location>
        <begin position="1"/>
        <end position="47"/>
    </location>
</feature>
<evidence type="ECO:0000313" key="3">
    <source>
        <dbReference type="Proteomes" id="UP001501204"/>
    </source>
</evidence>
<keyword evidence="3" id="KW-1185">Reference proteome</keyword>
<name>A0ABP4WJB4_9MICC</name>
<proteinExistence type="predicted"/>
<sequence length="72" mass="7129">MTGVPLPRVSGEGLHSGGLGDPGVVQPQQSPPGTTGRGPGSGVAREKLGKPDLTSLWQTVAVEAALANTALT</sequence>
<reference evidence="3" key="1">
    <citation type="journal article" date="2019" name="Int. J. Syst. Evol. Microbiol.">
        <title>The Global Catalogue of Microorganisms (GCM) 10K type strain sequencing project: providing services to taxonomists for standard genome sequencing and annotation.</title>
        <authorList>
            <consortium name="The Broad Institute Genomics Platform"/>
            <consortium name="The Broad Institute Genome Sequencing Center for Infectious Disease"/>
            <person name="Wu L."/>
            <person name="Ma J."/>
        </authorList>
    </citation>
    <scope>NUCLEOTIDE SEQUENCE [LARGE SCALE GENOMIC DNA]</scope>
    <source>
        <strain evidence="3">JCM 14735</strain>
    </source>
</reference>
<organism evidence="2 3">
    <name type="scientific">Kocuria aegyptia</name>
    <dbReference type="NCBI Taxonomy" id="330943"/>
    <lineage>
        <taxon>Bacteria</taxon>
        <taxon>Bacillati</taxon>
        <taxon>Actinomycetota</taxon>
        <taxon>Actinomycetes</taxon>
        <taxon>Micrococcales</taxon>
        <taxon>Micrococcaceae</taxon>
        <taxon>Kocuria</taxon>
    </lineage>
</organism>
<accession>A0ABP4WJB4</accession>